<evidence type="ECO:0000313" key="6">
    <source>
        <dbReference type="Proteomes" id="UP000054636"/>
    </source>
</evidence>
<feature type="signal peptide" evidence="2">
    <location>
        <begin position="1"/>
        <end position="22"/>
    </location>
</feature>
<feature type="compositionally biased region" description="Low complexity" evidence="1">
    <location>
        <begin position="201"/>
        <end position="252"/>
    </location>
</feature>
<dbReference type="Proteomes" id="UP000052943">
    <property type="component" value="Unassembled WGS sequence"/>
</dbReference>
<evidence type="ECO:0000256" key="2">
    <source>
        <dbReference type="SAM" id="SignalP"/>
    </source>
</evidence>
<feature type="region of interest" description="Disordered" evidence="1">
    <location>
        <begin position="194"/>
        <end position="318"/>
    </location>
</feature>
<evidence type="ECO:0000256" key="1">
    <source>
        <dbReference type="SAM" id="MobiDB-lite"/>
    </source>
</evidence>
<feature type="compositionally biased region" description="Low complexity" evidence="1">
    <location>
        <begin position="265"/>
        <end position="312"/>
    </location>
</feature>
<name>A0A0W8CN86_PHYNI</name>
<gene>
    <name evidence="3" type="ORF">AM587_10003269</name>
    <name evidence="4" type="ORF">AM588_10010926</name>
</gene>
<organism evidence="3 5">
    <name type="scientific">Phytophthora nicotianae</name>
    <name type="common">Potato buckeye rot agent</name>
    <name type="synonym">Phytophthora parasitica</name>
    <dbReference type="NCBI Taxonomy" id="4792"/>
    <lineage>
        <taxon>Eukaryota</taxon>
        <taxon>Sar</taxon>
        <taxon>Stramenopiles</taxon>
        <taxon>Oomycota</taxon>
        <taxon>Peronosporomycetes</taxon>
        <taxon>Peronosporales</taxon>
        <taxon>Peronosporaceae</taxon>
        <taxon>Phytophthora</taxon>
    </lineage>
</organism>
<dbReference type="EMBL" id="LNFO01002507">
    <property type="protein sequence ID" value="KUF85494.1"/>
    <property type="molecule type" value="Genomic_DNA"/>
</dbReference>
<dbReference type="OMA" id="WIAVHAT"/>
<accession>A0A0W8CN86</accession>
<dbReference type="STRING" id="4790.A0A0W8CN86"/>
<evidence type="ECO:0000313" key="5">
    <source>
        <dbReference type="Proteomes" id="UP000052943"/>
    </source>
</evidence>
<sequence>MKTIAIVATGAVVLTSIPNVHGHGYIVDPAAQWTQGYPSNGYGSTIDSKVFGEIDGGKYGYGPTGAINILKANLPTKGGGSLGALIAKNQKLYSSDVDPDCGLTTFKESARSKLPASQLEYTGFTHPGPCEVWCDDTKVLFDYDCQTKFPGSPSKIPYDESKCANANRLTIYWLAVHGEQWQVYSDCVWLEGGSGKGEPPSTVGAGASTVAAGSGSSSTQATTPSSASNASPSTNSTSPSTSTTTTAPTTSSEEVGNEASTSGDETQTATTAPSTSTTEETTPTTEENTPETTPAAEETTPATEAPTTSTTSKCARRH</sequence>
<dbReference type="AlphaFoldDB" id="A0A0W8CN86"/>
<evidence type="ECO:0000313" key="3">
    <source>
        <dbReference type="EMBL" id="KUF85494.1"/>
    </source>
</evidence>
<protein>
    <submittedName>
        <fullName evidence="3">Uncharacterized protein</fullName>
    </submittedName>
</protein>
<comment type="caution">
    <text evidence="3">The sequence shown here is derived from an EMBL/GenBank/DDBJ whole genome shotgun (WGS) entry which is preliminary data.</text>
</comment>
<proteinExistence type="predicted"/>
<dbReference type="OrthoDB" id="165420at2759"/>
<dbReference type="EMBL" id="LNFP01000026">
    <property type="protein sequence ID" value="KUF99460.1"/>
    <property type="molecule type" value="Genomic_DNA"/>
</dbReference>
<evidence type="ECO:0000313" key="4">
    <source>
        <dbReference type="EMBL" id="KUF99460.1"/>
    </source>
</evidence>
<feature type="chain" id="PRO_5010443794" evidence="2">
    <location>
        <begin position="23"/>
        <end position="318"/>
    </location>
</feature>
<reference evidence="5 6" key="1">
    <citation type="submission" date="2015-11" db="EMBL/GenBank/DDBJ databases">
        <title>Genomes and virulence difference between two physiological races of Phytophthora nicotianae.</title>
        <authorList>
            <person name="Liu H."/>
            <person name="Ma X."/>
            <person name="Yu H."/>
            <person name="Fang D."/>
            <person name="Li Y."/>
            <person name="Wang X."/>
            <person name="Wang W."/>
            <person name="Dong Y."/>
            <person name="Xiao B."/>
        </authorList>
    </citation>
    <scope>NUCLEOTIDE SEQUENCE [LARGE SCALE GENOMIC DNA]</scope>
    <source>
        <strain evidence="3">Race 0</strain>
        <strain evidence="5">race 0</strain>
        <strain evidence="4">Race 1</strain>
        <strain evidence="6">race 1</strain>
    </source>
</reference>
<keyword evidence="2" id="KW-0732">Signal</keyword>
<dbReference type="Proteomes" id="UP000054636">
    <property type="component" value="Unassembled WGS sequence"/>
</dbReference>